<reference evidence="6" key="1">
    <citation type="submission" date="2025-08" db="UniProtKB">
        <authorList>
            <consortium name="RefSeq"/>
        </authorList>
    </citation>
    <scope>IDENTIFICATION</scope>
    <source>
        <strain evidence="6">USDA-PBARC FA_bdor</strain>
        <tissue evidence="6">Whole organism</tissue>
    </source>
</reference>
<protein>
    <submittedName>
        <fullName evidence="6">Slit homolog 3 protein-like</fullName>
    </submittedName>
</protein>
<dbReference type="SMART" id="SM00369">
    <property type="entry name" value="LRR_TYP"/>
    <property type="match status" value="27"/>
</dbReference>
<dbReference type="Gene3D" id="3.80.10.10">
    <property type="entry name" value="Ribonuclease Inhibitor"/>
    <property type="match status" value="8"/>
</dbReference>
<dbReference type="SMART" id="SM00365">
    <property type="entry name" value="LRR_SD22"/>
    <property type="match status" value="7"/>
</dbReference>
<name>A0A9R1TE86_9HYME</name>
<dbReference type="Proteomes" id="UP000694866">
    <property type="component" value="Unplaced"/>
</dbReference>
<keyword evidence="2 4" id="KW-0732">Signal</keyword>
<evidence type="ECO:0000256" key="2">
    <source>
        <dbReference type="ARBA" id="ARBA00022729"/>
    </source>
</evidence>
<keyword evidence="3" id="KW-0677">Repeat</keyword>
<dbReference type="KEGG" id="fas:105269449"/>
<evidence type="ECO:0000256" key="3">
    <source>
        <dbReference type="ARBA" id="ARBA00022737"/>
    </source>
</evidence>
<keyword evidence="1" id="KW-0433">Leucine-rich repeat</keyword>
<dbReference type="OrthoDB" id="676979at2759"/>
<proteinExistence type="predicted"/>
<dbReference type="PROSITE" id="PS51450">
    <property type="entry name" value="LRR"/>
    <property type="match status" value="5"/>
</dbReference>
<dbReference type="InterPro" id="IPR003591">
    <property type="entry name" value="Leu-rich_rpt_typical-subtyp"/>
</dbReference>
<dbReference type="PANTHER" id="PTHR24373">
    <property type="entry name" value="SLIT RELATED LEUCINE-RICH REPEAT NEURONAL PROTEIN"/>
    <property type="match status" value="1"/>
</dbReference>
<feature type="chain" id="PRO_5040397258" evidence="4">
    <location>
        <begin position="19"/>
        <end position="1352"/>
    </location>
</feature>
<dbReference type="InterPro" id="IPR026906">
    <property type="entry name" value="LRR_5"/>
</dbReference>
<keyword evidence="5" id="KW-1185">Reference proteome</keyword>
<dbReference type="Pfam" id="PF13306">
    <property type="entry name" value="LRR_5"/>
    <property type="match status" value="1"/>
</dbReference>
<evidence type="ECO:0000256" key="4">
    <source>
        <dbReference type="SAM" id="SignalP"/>
    </source>
</evidence>
<dbReference type="SUPFAM" id="SSF52047">
    <property type="entry name" value="RNI-like"/>
    <property type="match status" value="1"/>
</dbReference>
<evidence type="ECO:0000313" key="5">
    <source>
        <dbReference type="Proteomes" id="UP000694866"/>
    </source>
</evidence>
<dbReference type="InterPro" id="IPR050328">
    <property type="entry name" value="Dev_Immune_Receptor"/>
</dbReference>
<dbReference type="InterPro" id="IPR001611">
    <property type="entry name" value="Leu-rich_rpt"/>
</dbReference>
<accession>A0A9R1TE86</accession>
<dbReference type="RefSeq" id="XP_011308012.1">
    <property type="nucleotide sequence ID" value="XM_011309710.1"/>
</dbReference>
<evidence type="ECO:0000256" key="1">
    <source>
        <dbReference type="ARBA" id="ARBA00022614"/>
    </source>
</evidence>
<dbReference type="SUPFAM" id="SSF52058">
    <property type="entry name" value="L domain-like"/>
    <property type="match status" value="2"/>
</dbReference>
<organism evidence="5 6">
    <name type="scientific">Fopius arisanus</name>
    <dbReference type="NCBI Taxonomy" id="64838"/>
    <lineage>
        <taxon>Eukaryota</taxon>
        <taxon>Metazoa</taxon>
        <taxon>Ecdysozoa</taxon>
        <taxon>Arthropoda</taxon>
        <taxon>Hexapoda</taxon>
        <taxon>Insecta</taxon>
        <taxon>Pterygota</taxon>
        <taxon>Neoptera</taxon>
        <taxon>Endopterygota</taxon>
        <taxon>Hymenoptera</taxon>
        <taxon>Apocrita</taxon>
        <taxon>Ichneumonoidea</taxon>
        <taxon>Braconidae</taxon>
        <taxon>Opiinae</taxon>
        <taxon>Fopius</taxon>
    </lineage>
</organism>
<dbReference type="InterPro" id="IPR032675">
    <property type="entry name" value="LRR_dom_sf"/>
</dbReference>
<dbReference type="PANTHER" id="PTHR24373:SF398">
    <property type="entry name" value="LEUCINE-RICH REPEAT-CONTAINING G-PROTEIN COUPLED RECEPTOR 6"/>
    <property type="match status" value="1"/>
</dbReference>
<dbReference type="GeneID" id="105269449"/>
<feature type="signal peptide" evidence="4">
    <location>
        <begin position="1"/>
        <end position="18"/>
    </location>
</feature>
<evidence type="ECO:0000313" key="6">
    <source>
        <dbReference type="RefSeq" id="XP_011308012.1"/>
    </source>
</evidence>
<dbReference type="Pfam" id="PF13855">
    <property type="entry name" value="LRR_8"/>
    <property type="match status" value="7"/>
</dbReference>
<sequence>MNKIVGLNLFFFVSSVLGNDEVCKPIMGSYKLCRKSNTLTRVITDNAFLSSLYLFLDWTDDTTIGPNAFSNLNLNVLSLYFPYPKYNDPPTIAVTLLPNSLVGLSELKNLTIKNANINFGDGNPLSSLVLLQELEISKSNFTEIPTDMLAMLPNLEDLSLEGNQIRKIEPKDLLPLKHLKRLDLSYNDITDIKPGTFDEFNALRTLDLSFNSFPVVPGLLRGLSCLKLLRISKSFDHNGFQSEMLSDVPNLDELQLDFNNLSTLSPDMFQNLRSLRVLSLYGNKIRDIPRGVFDQMPSLKDISIADNEIETITPGAFGDLDIDTVNLSLNPVRKTIQTDTFRGLTVRRLILSKCKIAKLESKAFNGLQVTQMLDLTENDLTEVGADDFSGLRTKNLDLSQNRIAAITKDAFKMTAMERFGLYGNPIKDRVKATEWGIKSSVVIMKADCEAMKIIVGLNLLAVVSGILRNDEGCVSISGNFKACRESQTITRVMSEGFSSYLIFPLDSDTTIGANAFTNANLSVLRLNFPYPGKEKITPTLTLTFLPHSFSGMSELTNLTVTHANINFNCDNPFAGLLSLQSLEIMNSNLTEVPTEMLKSLPNLEELSLERNQIREIQPHDLAPFKRLRILNLSFNEMRNIAPGTFDGLDGLRVLDLSFNVFTAVPGLLKGLTQLEILRISKSFDHHGFQSFIFQDVPNLRKLQMGYNNLTALAPGIFDSIMSLRKLSLYGNQIRNIPTGIFERLRSLKEISIADNDLETIEPGAFGDLNLDGLILSLNRVSKIIQSDTFKGLTARRLSLNKCKISRIEPKAFGGLRVTQMLDLSENDLTDVGVEDFSGLTVEDLDLSQNPIETIAQNAFKNTVLQRLGLYGTPVKNRVDKNSWGIDSSVEIMNQALWYSVAMKIFVGINFILLVLSVSGKNEVCETNEEGFEICREITTVITSVTSKMGKSADTKTSVQMDFDGDVIIGPNAFSTLHLTSIILKMPYTDVRNKSALPTVTLYPDSFVTPSNIFSLFIIRANVNLLGNIFNSNIQIEWVRLIRCGFTEIPTEMLESLPNLGELSFERNYLRVIRRDAFAPLKRLRELHLEGNGIVSLELGCFNGLANLKVLNLADNQFSPVSGIFSGLNKLTGLDITNAFGDHEFNFHSLQDTPSLMNLRMGNTNIKSLKPDMFSIVPRLAYLFLFGNHISSVPKGVFDTMKFLKLVHLAQNDIKTIEPGAFSGLNMNILYLLNNKVDKTIETGTFSGLSVTELNLRASNIRELQPRAFDGLSAKQLDLSDNKFTQIGAEDFYGLQVEELILKNNNITAIAPNAFKNTKVKKLRLFGNPIDDNDRETWGLPETTEILWNEYSW</sequence>
<gene>
    <name evidence="6" type="primary">LOC105269449</name>
</gene>